<gene>
    <name evidence="2" type="ORF">XA68_16764</name>
</gene>
<name>A0A2A9P5Z2_OPHUN</name>
<reference evidence="2 3" key="1">
    <citation type="journal article" date="2015" name="BMC Genomics">
        <title>Gene expression during zombie ant biting behavior reflects the complexity underlying fungal parasitic behavioral manipulation.</title>
        <authorList>
            <person name="de Bekker C."/>
            <person name="Ohm R.A."/>
            <person name="Loreto R.G."/>
            <person name="Sebastian A."/>
            <person name="Albert I."/>
            <person name="Merrow M."/>
            <person name="Brachmann A."/>
            <person name="Hughes D.P."/>
        </authorList>
    </citation>
    <scope>NUCLEOTIDE SEQUENCE [LARGE SCALE GENOMIC DNA]</scope>
    <source>
        <strain evidence="2 3">SC16a</strain>
    </source>
</reference>
<accession>A0A2A9P5Z2</accession>
<dbReference type="EMBL" id="LAZP02000613">
    <property type="protein sequence ID" value="PFH56293.1"/>
    <property type="molecule type" value="Genomic_DNA"/>
</dbReference>
<keyword evidence="1" id="KW-1133">Transmembrane helix</keyword>
<evidence type="ECO:0000313" key="3">
    <source>
        <dbReference type="Proteomes" id="UP000037136"/>
    </source>
</evidence>
<sequence length="101" mass="10758">MIATARQPLKCRHAIPTVGPGWLPSSHARKWKILASTSIHQCPPASDWGTLDQSSLLPPALLHTNKASFRQDVLVIIISSSSSSACFACVCAFLTAFVAIG</sequence>
<reference evidence="2 3" key="2">
    <citation type="journal article" date="2017" name="Sci. Rep.">
        <title>Ant-infecting Ophiocordyceps genomes reveal a high diversity of potential behavioral manipulation genes and a possible major role for enterotoxins.</title>
        <authorList>
            <person name="de Bekker C."/>
            <person name="Ohm R.A."/>
            <person name="Evans H.C."/>
            <person name="Brachmann A."/>
            <person name="Hughes D.P."/>
        </authorList>
    </citation>
    <scope>NUCLEOTIDE SEQUENCE [LARGE SCALE GENOMIC DNA]</scope>
    <source>
        <strain evidence="2 3">SC16a</strain>
    </source>
</reference>
<evidence type="ECO:0000256" key="1">
    <source>
        <dbReference type="SAM" id="Phobius"/>
    </source>
</evidence>
<feature type="transmembrane region" description="Helical" evidence="1">
    <location>
        <begin position="73"/>
        <end position="100"/>
    </location>
</feature>
<protein>
    <submittedName>
        <fullName evidence="2">Uncharacterized protein</fullName>
    </submittedName>
</protein>
<dbReference type="Proteomes" id="UP000037136">
    <property type="component" value="Unassembled WGS sequence"/>
</dbReference>
<keyword evidence="1" id="KW-0472">Membrane</keyword>
<keyword evidence="1" id="KW-0812">Transmembrane</keyword>
<evidence type="ECO:0000313" key="2">
    <source>
        <dbReference type="EMBL" id="PFH56293.1"/>
    </source>
</evidence>
<proteinExistence type="predicted"/>
<organism evidence="2 3">
    <name type="scientific">Ophiocordyceps unilateralis</name>
    <name type="common">Zombie-ant fungus</name>
    <name type="synonym">Torrubia unilateralis</name>
    <dbReference type="NCBI Taxonomy" id="268505"/>
    <lineage>
        <taxon>Eukaryota</taxon>
        <taxon>Fungi</taxon>
        <taxon>Dikarya</taxon>
        <taxon>Ascomycota</taxon>
        <taxon>Pezizomycotina</taxon>
        <taxon>Sordariomycetes</taxon>
        <taxon>Hypocreomycetidae</taxon>
        <taxon>Hypocreales</taxon>
        <taxon>Ophiocordycipitaceae</taxon>
        <taxon>Ophiocordyceps</taxon>
    </lineage>
</organism>
<keyword evidence="3" id="KW-1185">Reference proteome</keyword>
<dbReference type="AlphaFoldDB" id="A0A2A9P5Z2"/>
<comment type="caution">
    <text evidence="2">The sequence shown here is derived from an EMBL/GenBank/DDBJ whole genome shotgun (WGS) entry which is preliminary data.</text>
</comment>